<dbReference type="PATRIC" id="fig|662475.6.peg.4"/>
<gene>
    <name evidence="2" type="ORF">C435_00020</name>
</gene>
<evidence type="ECO:0000313" key="2">
    <source>
        <dbReference type="EMBL" id="EMA26974.1"/>
    </source>
</evidence>
<dbReference type="PROSITE" id="PS50234">
    <property type="entry name" value="VWFA"/>
    <property type="match status" value="1"/>
</dbReference>
<dbReference type="PANTHER" id="PTHR22588:SF3">
    <property type="entry name" value="VWFA DOMAIN-CONTAINING PROTEIN"/>
    <property type="match status" value="1"/>
</dbReference>
<dbReference type="AlphaFoldDB" id="M0L3E9"/>
<accession>M0L3E9</accession>
<dbReference type="InterPro" id="IPR052229">
    <property type="entry name" value="Collagen-VI/PIF"/>
</dbReference>
<evidence type="ECO:0000259" key="1">
    <source>
        <dbReference type="PROSITE" id="PS50234"/>
    </source>
</evidence>
<dbReference type="EMBL" id="AOLS01000001">
    <property type="protein sequence ID" value="EMA26974.1"/>
    <property type="molecule type" value="Genomic_DNA"/>
</dbReference>
<feature type="domain" description="VWFA" evidence="1">
    <location>
        <begin position="119"/>
        <end position="328"/>
    </location>
</feature>
<protein>
    <submittedName>
        <fullName evidence="2">von Willebrand factor, type A</fullName>
    </submittedName>
</protein>
<reference evidence="2 3" key="1">
    <citation type="journal article" date="2014" name="PLoS Genet.">
        <title>Phylogenetically driven sequencing of extremely halophilic archaea reveals strategies for static and dynamic osmo-response.</title>
        <authorList>
            <person name="Becker E.A."/>
            <person name="Seitzer P.M."/>
            <person name="Tritt A."/>
            <person name="Larsen D."/>
            <person name="Krusor M."/>
            <person name="Yao A.I."/>
            <person name="Wu D."/>
            <person name="Madern D."/>
            <person name="Eisen J.A."/>
            <person name="Darling A.E."/>
            <person name="Facciotti M.T."/>
        </authorList>
    </citation>
    <scope>NUCLEOTIDE SEQUENCE [LARGE SCALE GENOMIC DNA]</scope>
    <source>
        <strain evidence="2 3">ATCC 33799</strain>
    </source>
</reference>
<sequence>MRPNNVTIAVQSDFYQAWGTYLTQEFETTAEVYRSNQTAIIRLNETDLPRRVDVDRNRVINLTSNNYNDVTLTGESIKVDKGVNNTYRVSARPLQNGTMQIGNITSVEADSEIRRQPLDVMFVIDESGSMSRNDGDTTTRSEEAQAASKAFVADLNASRDRAGVISYNDGDGIYRITDNNRYITSNFGTASAGTGLNETIEDIPARGGTETQNGVRKANNVFSMKSDESRNKVMVLLTDGVNNDCQDWGDNTDNNDPFDCGGPSPTDNELTVEYAKNAAGDDVTIYTIGYGDSSAIDQALLKRVATVSGGEFYRADDADELNDIFDEIRRSIASTQIIARDPISSNITANGTVHTPAVPGDDNQVAQVKINGQVFHNINDPSTDSQYSHVFAINGGDNVSVKAHDYECKDGAYATSGIIREFNDTRYRVARCTDIASHTAIEPTRVYTSGDDITGLVTRNYNSTWQDNITSYFEQYDNIGVANESGNYILDLKSNQAVVYYDLPNGDKSENMLVLLFQVGVAESDAEAAGVVNVEVTNAHVSG</sequence>
<evidence type="ECO:0000313" key="3">
    <source>
        <dbReference type="Proteomes" id="UP000011687"/>
    </source>
</evidence>
<dbReference type="Proteomes" id="UP000011687">
    <property type="component" value="Unassembled WGS sequence"/>
</dbReference>
<dbReference type="InterPro" id="IPR002035">
    <property type="entry name" value="VWF_A"/>
</dbReference>
<proteinExistence type="predicted"/>
<dbReference type="Pfam" id="PF00092">
    <property type="entry name" value="VWA"/>
    <property type="match status" value="1"/>
</dbReference>
<keyword evidence="3" id="KW-1185">Reference proteome</keyword>
<organism evidence="2 3">
    <name type="scientific">Haloarcula marismortui ATCC 33799</name>
    <dbReference type="NCBI Taxonomy" id="662475"/>
    <lineage>
        <taxon>Archaea</taxon>
        <taxon>Methanobacteriati</taxon>
        <taxon>Methanobacteriota</taxon>
        <taxon>Stenosarchaea group</taxon>
        <taxon>Halobacteria</taxon>
        <taxon>Halobacteriales</taxon>
        <taxon>Haloarculaceae</taxon>
        <taxon>Haloarcula</taxon>
    </lineage>
</organism>
<dbReference type="InterPro" id="IPR036465">
    <property type="entry name" value="vWFA_dom_sf"/>
</dbReference>
<comment type="caution">
    <text evidence="2">The sequence shown here is derived from an EMBL/GenBank/DDBJ whole genome shotgun (WGS) entry which is preliminary data.</text>
</comment>
<name>M0L3E9_9EURY</name>
<dbReference type="CDD" id="cd00198">
    <property type="entry name" value="vWFA"/>
    <property type="match status" value="1"/>
</dbReference>
<dbReference type="SMART" id="SM00327">
    <property type="entry name" value="VWA"/>
    <property type="match status" value="1"/>
</dbReference>
<dbReference type="Gene3D" id="3.40.50.410">
    <property type="entry name" value="von Willebrand factor, type A domain"/>
    <property type="match status" value="1"/>
</dbReference>
<dbReference type="SUPFAM" id="SSF53300">
    <property type="entry name" value="vWA-like"/>
    <property type="match status" value="1"/>
</dbReference>
<dbReference type="PANTHER" id="PTHR22588">
    <property type="entry name" value="VWFA DOMAIN-CONTAINING PROTEIN"/>
    <property type="match status" value="1"/>
</dbReference>